<organism evidence="2 3">
    <name type="scientific">Canavalia gladiata</name>
    <name type="common">Sword bean</name>
    <name type="synonym">Dolichos gladiatus</name>
    <dbReference type="NCBI Taxonomy" id="3824"/>
    <lineage>
        <taxon>Eukaryota</taxon>
        <taxon>Viridiplantae</taxon>
        <taxon>Streptophyta</taxon>
        <taxon>Embryophyta</taxon>
        <taxon>Tracheophyta</taxon>
        <taxon>Spermatophyta</taxon>
        <taxon>Magnoliopsida</taxon>
        <taxon>eudicotyledons</taxon>
        <taxon>Gunneridae</taxon>
        <taxon>Pentapetalae</taxon>
        <taxon>rosids</taxon>
        <taxon>fabids</taxon>
        <taxon>Fabales</taxon>
        <taxon>Fabaceae</taxon>
        <taxon>Papilionoideae</taxon>
        <taxon>50 kb inversion clade</taxon>
        <taxon>NPAAA clade</taxon>
        <taxon>indigoferoid/millettioid clade</taxon>
        <taxon>Phaseoleae</taxon>
        <taxon>Canavalia</taxon>
    </lineage>
</organism>
<name>A0AAN9R122_CANGL</name>
<reference evidence="2 3" key="1">
    <citation type="submission" date="2024-01" db="EMBL/GenBank/DDBJ databases">
        <title>The genomes of 5 underutilized Papilionoideae crops provide insights into root nodulation and disease resistanc.</title>
        <authorList>
            <person name="Jiang F."/>
        </authorList>
    </citation>
    <scope>NUCLEOTIDE SEQUENCE [LARGE SCALE GENOMIC DNA]</scope>
    <source>
        <strain evidence="2">LVBAO_FW01</strain>
        <tissue evidence="2">Leaves</tissue>
    </source>
</reference>
<gene>
    <name evidence="2" type="ORF">VNO77_08466</name>
</gene>
<proteinExistence type="predicted"/>
<dbReference type="AlphaFoldDB" id="A0AAN9R122"/>
<evidence type="ECO:0000313" key="3">
    <source>
        <dbReference type="Proteomes" id="UP001367508"/>
    </source>
</evidence>
<feature type="region of interest" description="Disordered" evidence="1">
    <location>
        <begin position="45"/>
        <end position="106"/>
    </location>
</feature>
<feature type="region of interest" description="Disordered" evidence="1">
    <location>
        <begin position="1"/>
        <end position="23"/>
    </location>
</feature>
<evidence type="ECO:0000256" key="1">
    <source>
        <dbReference type="SAM" id="MobiDB-lite"/>
    </source>
</evidence>
<comment type="caution">
    <text evidence="2">The sequence shown here is derived from an EMBL/GenBank/DDBJ whole genome shotgun (WGS) entry which is preliminary data.</text>
</comment>
<feature type="compositionally biased region" description="Basic and acidic residues" evidence="1">
    <location>
        <begin position="12"/>
        <end position="23"/>
    </location>
</feature>
<dbReference type="EMBL" id="JAYMYQ010000002">
    <property type="protein sequence ID" value="KAK7350208.1"/>
    <property type="molecule type" value="Genomic_DNA"/>
</dbReference>
<keyword evidence="3" id="KW-1185">Reference proteome</keyword>
<feature type="compositionally biased region" description="Basic and acidic residues" evidence="1">
    <location>
        <begin position="87"/>
        <end position="106"/>
    </location>
</feature>
<accession>A0AAN9R122</accession>
<sequence length="143" mass="16629">MIGAREVKRRTTGPEESRSRFEPRDRDVVFRWRFNCDLYRTLLLPPTRGTAEPERERGHESRWEAAHTEDGELDNRKAQSWSSPLESTRHNFSRHDASSPDSSRLDLTRLDSTRLHSSQLDSPQLHSIFLDSTRHDSTSLDLS</sequence>
<evidence type="ECO:0000313" key="2">
    <source>
        <dbReference type="EMBL" id="KAK7350208.1"/>
    </source>
</evidence>
<feature type="compositionally biased region" description="Basic and acidic residues" evidence="1">
    <location>
        <begin position="51"/>
        <end position="77"/>
    </location>
</feature>
<dbReference type="Proteomes" id="UP001367508">
    <property type="component" value="Unassembled WGS sequence"/>
</dbReference>
<protein>
    <submittedName>
        <fullName evidence="2">Uncharacterized protein</fullName>
    </submittedName>
</protein>